<accession>A0ABT7EE67</accession>
<reference evidence="1 2" key="1">
    <citation type="submission" date="2023-05" db="EMBL/GenBank/DDBJ databases">
        <title>Pseudoalteromonas ardens sp. nov., Pseudoalteromonas obscura sp. nov., and Pseudoalteromonas umbrosa sp. nov., isolated from the coral Montipora capitata.</title>
        <authorList>
            <person name="Thomas E.M."/>
            <person name="Smith E.M."/>
            <person name="Papke E."/>
            <person name="Shlafstein M.D."/>
            <person name="Oline D.K."/>
            <person name="Videau P."/>
            <person name="Saw J.H."/>
            <person name="Strangman W.K."/>
            <person name="Ushijima B."/>
        </authorList>
    </citation>
    <scope>NUCLEOTIDE SEQUENCE [LARGE SCALE GENOMIC DNA]</scope>
    <source>
        <strain evidence="1 2">P94</strain>
    </source>
</reference>
<dbReference type="EMBL" id="JASJUT010000001">
    <property type="protein sequence ID" value="MDK2593573.1"/>
    <property type="molecule type" value="Genomic_DNA"/>
</dbReference>
<evidence type="ECO:0000313" key="2">
    <source>
        <dbReference type="Proteomes" id="UP001231915"/>
    </source>
</evidence>
<evidence type="ECO:0000313" key="1">
    <source>
        <dbReference type="EMBL" id="MDK2593573.1"/>
    </source>
</evidence>
<gene>
    <name evidence="1" type="ORF">QNM18_00650</name>
</gene>
<dbReference type="RefSeq" id="WP_284136011.1">
    <property type="nucleotide sequence ID" value="NZ_JASJUT010000001.1"/>
</dbReference>
<proteinExistence type="predicted"/>
<keyword evidence="2" id="KW-1185">Reference proteome</keyword>
<protein>
    <submittedName>
        <fullName evidence="1">Uncharacterized protein</fullName>
    </submittedName>
</protein>
<name>A0ABT7EE67_9GAMM</name>
<sequence length="297" mass="33774">MTAYYHYTTLSLAEKIKDGGLSTNYFRTNKKRATAGGSFDIDKAQNYDKRVSSQLNDFASFIARETQSNDPKGLHAALIQLAKEQAELLESSLALDPVQLHKQYLMNLECLLGQVYHTSAPAKNMARELALLLLKIEVVDKISHSSLFKKDMVASTKRFTLKPQTKQELAGLFLKSDNHLYKWIKALAVAYTKFYYDSEEIVCSTHIYFFDRHRAENEGTDYIKRLRKFENDIVILKVDLKKEEVILDDAQGNAFMAVTQHIPPSKIEFQYIASNKASWSEGGNWVNIKNLGSLCAI</sequence>
<comment type="caution">
    <text evidence="1">The sequence shown here is derived from an EMBL/GenBank/DDBJ whole genome shotgun (WGS) entry which is preliminary data.</text>
</comment>
<organism evidence="1 2">
    <name type="scientific">Pseudoalteromonas obscura</name>
    <dbReference type="NCBI Taxonomy" id="3048491"/>
    <lineage>
        <taxon>Bacteria</taxon>
        <taxon>Pseudomonadati</taxon>
        <taxon>Pseudomonadota</taxon>
        <taxon>Gammaproteobacteria</taxon>
        <taxon>Alteromonadales</taxon>
        <taxon>Pseudoalteromonadaceae</taxon>
        <taxon>Pseudoalteromonas</taxon>
    </lineage>
</organism>
<dbReference type="Proteomes" id="UP001231915">
    <property type="component" value="Unassembled WGS sequence"/>
</dbReference>